<evidence type="ECO:0000313" key="2">
    <source>
        <dbReference type="Proteomes" id="UP000199584"/>
    </source>
</evidence>
<evidence type="ECO:0000313" key="1">
    <source>
        <dbReference type="EMBL" id="SFR07868.1"/>
    </source>
</evidence>
<gene>
    <name evidence="1" type="ORF">SAMN05660706_11562</name>
</gene>
<dbReference type="Proteomes" id="UP000199584">
    <property type="component" value="Unassembled WGS sequence"/>
</dbReference>
<organism evidence="1 2">
    <name type="scientific">Desulfoscipio geothermicus DSM 3669</name>
    <dbReference type="NCBI Taxonomy" id="1121426"/>
    <lineage>
        <taxon>Bacteria</taxon>
        <taxon>Bacillati</taxon>
        <taxon>Bacillota</taxon>
        <taxon>Clostridia</taxon>
        <taxon>Eubacteriales</taxon>
        <taxon>Desulfallaceae</taxon>
        <taxon>Desulfoscipio</taxon>
    </lineage>
</organism>
<proteinExistence type="predicted"/>
<accession>A0A1I6DR82</accession>
<dbReference type="OrthoDB" id="1805454at2"/>
<sequence>MYYIAGVTKDGMEMGCDFGFDMIERITLDDIFMEIPERVMRGMVVSKRFSYFGDKPDFPVAELVGKKARRLQMENKLTVSREHCLAAVVERESLLAILKRALIKVGNLPGWQSGTVITMPDLFSNIVIFHPQLLRGMLSRDKYGEWDHGRDRERALRVLNKFIAFLHENDSLRHIIIYNELTCPHWDASGEMHFDNSGNLVQFKYFGQGNGQSYKYYPQLEVWQRN</sequence>
<keyword evidence="2" id="KW-1185">Reference proteome</keyword>
<name>A0A1I6DR82_9FIRM</name>
<protein>
    <submittedName>
        <fullName evidence="1">Uncharacterized protein</fullName>
    </submittedName>
</protein>
<dbReference type="AlphaFoldDB" id="A0A1I6DR82"/>
<dbReference type="STRING" id="39060.SAMN05660706_11562"/>
<reference evidence="2" key="1">
    <citation type="submission" date="2016-10" db="EMBL/GenBank/DDBJ databases">
        <authorList>
            <person name="Varghese N."/>
            <person name="Submissions S."/>
        </authorList>
    </citation>
    <scope>NUCLEOTIDE SEQUENCE [LARGE SCALE GENOMIC DNA]</scope>
    <source>
        <strain evidence="2">DSM 3669</strain>
    </source>
</reference>
<dbReference type="RefSeq" id="WP_092483702.1">
    <property type="nucleotide sequence ID" value="NZ_FOYM01000015.1"/>
</dbReference>
<dbReference type="EMBL" id="FOYM01000015">
    <property type="protein sequence ID" value="SFR07868.1"/>
    <property type="molecule type" value="Genomic_DNA"/>
</dbReference>